<dbReference type="SUPFAM" id="SSF103473">
    <property type="entry name" value="MFS general substrate transporter"/>
    <property type="match status" value="1"/>
</dbReference>
<feature type="transmembrane region" description="Helical" evidence="2">
    <location>
        <begin position="344"/>
        <end position="363"/>
    </location>
</feature>
<accession>A0AAE6TW53</accession>
<dbReference type="PANTHER" id="PTHR23531">
    <property type="entry name" value="QUINOLENE RESISTANCE PROTEIN NORA"/>
    <property type="match status" value="1"/>
</dbReference>
<feature type="transmembrane region" description="Helical" evidence="2">
    <location>
        <begin position="194"/>
        <end position="215"/>
    </location>
</feature>
<dbReference type="Proteomes" id="UP000327194">
    <property type="component" value="Chromosome"/>
</dbReference>
<keyword evidence="2" id="KW-1133">Transmembrane helix</keyword>
<feature type="transmembrane region" description="Helical" evidence="2">
    <location>
        <begin position="7"/>
        <end position="28"/>
    </location>
</feature>
<dbReference type="GO" id="GO:0022857">
    <property type="term" value="F:transmembrane transporter activity"/>
    <property type="evidence" value="ECO:0007669"/>
    <property type="project" value="InterPro"/>
</dbReference>
<dbReference type="EMBL" id="CP045562">
    <property type="protein sequence ID" value="QFX92128.1"/>
    <property type="molecule type" value="Genomic_DNA"/>
</dbReference>
<dbReference type="InterPro" id="IPR052714">
    <property type="entry name" value="MFS_Exporter"/>
</dbReference>
<feature type="transmembrane region" description="Helical" evidence="2">
    <location>
        <begin position="40"/>
        <end position="59"/>
    </location>
</feature>
<keyword evidence="2" id="KW-0812">Transmembrane</keyword>
<feature type="transmembrane region" description="Helical" evidence="2">
    <location>
        <begin position="221"/>
        <end position="244"/>
    </location>
</feature>
<dbReference type="PANTHER" id="PTHR23531:SF2">
    <property type="entry name" value="PERMEASE"/>
    <property type="match status" value="1"/>
</dbReference>
<evidence type="ECO:0000313" key="4">
    <source>
        <dbReference type="Proteomes" id="UP000327194"/>
    </source>
</evidence>
<dbReference type="Gene3D" id="1.20.1250.20">
    <property type="entry name" value="MFS general substrate transporter like domains"/>
    <property type="match status" value="2"/>
</dbReference>
<comment type="subcellular location">
    <subcellularLocation>
        <location evidence="1">Cell membrane</location>
        <topology evidence="1">Multi-pass membrane protein</topology>
    </subcellularLocation>
</comment>
<reference evidence="3 4" key="1">
    <citation type="submission" date="2019-10" db="EMBL/GenBank/DDBJ databases">
        <title>Genome sequencing of Lactobacillus fructivorans.</title>
        <authorList>
            <person name="Kim K."/>
        </authorList>
    </citation>
    <scope>NUCLEOTIDE SEQUENCE [LARGE SCALE GENOMIC DNA]</scope>
    <source>
        <strain evidence="3 4">LF543</strain>
    </source>
</reference>
<dbReference type="GO" id="GO:0005886">
    <property type="term" value="C:plasma membrane"/>
    <property type="evidence" value="ECO:0007669"/>
    <property type="project" value="UniProtKB-SubCell"/>
</dbReference>
<dbReference type="Pfam" id="PF07690">
    <property type="entry name" value="MFS_1"/>
    <property type="match status" value="1"/>
</dbReference>
<dbReference type="RefSeq" id="WP_010022287.1">
    <property type="nucleotide sequence ID" value="NZ_AZDS01000002.1"/>
</dbReference>
<protein>
    <submittedName>
        <fullName evidence="3">MFS transporter</fullName>
    </submittedName>
</protein>
<sequence>MNKILLCSNFLVDLLFMMLTTLLPLFIFSLTNSYSDVGKILLVFTISVLIVRFSVWHSVGKIKLRLLLGTISFCTTYVIFLFFFKSFLLYYIGSISLGIGIGLIPPIILNLITNTQNVKTNEKNIGLYNITTAVSSAIGPMIAELIYHTSTKLLLLSWVVLAISLLLLIIKVISNKKINITENVYTDSAPFKFISLRLLVLLLFLTAISISYGTIISYLPIYFSHIHLSVGIYYFLFWLFYSIAQGSHFLNSNWKSLSIISLGMIISMAIISYSHQSILSYISGILFGYLYGSIFRIYYSIMSKIKNPTSRNNGYGIVGLMSYIGVGISQIFISPFLNFPINNIFFLSSTYLIPFFILMPLILGRKQHEKTK</sequence>
<name>A0AAE6TW53_9LACO</name>
<evidence type="ECO:0000256" key="1">
    <source>
        <dbReference type="ARBA" id="ARBA00004651"/>
    </source>
</evidence>
<feature type="transmembrane region" description="Helical" evidence="2">
    <location>
        <begin position="153"/>
        <end position="173"/>
    </location>
</feature>
<organism evidence="3 4">
    <name type="scientific">Fructilactobacillus fructivorans</name>
    <dbReference type="NCBI Taxonomy" id="1614"/>
    <lineage>
        <taxon>Bacteria</taxon>
        <taxon>Bacillati</taxon>
        <taxon>Bacillota</taxon>
        <taxon>Bacilli</taxon>
        <taxon>Lactobacillales</taxon>
        <taxon>Lactobacillaceae</taxon>
        <taxon>Fructilactobacillus</taxon>
    </lineage>
</organism>
<feature type="transmembrane region" description="Helical" evidence="2">
    <location>
        <begin position="281"/>
        <end position="301"/>
    </location>
</feature>
<dbReference type="InterPro" id="IPR011701">
    <property type="entry name" value="MFS"/>
</dbReference>
<evidence type="ECO:0000313" key="3">
    <source>
        <dbReference type="EMBL" id="QFX92128.1"/>
    </source>
</evidence>
<gene>
    <name evidence="3" type="ORF">LF543_00375</name>
</gene>
<dbReference type="InterPro" id="IPR036259">
    <property type="entry name" value="MFS_trans_sf"/>
</dbReference>
<proteinExistence type="predicted"/>
<feature type="transmembrane region" description="Helical" evidence="2">
    <location>
        <begin position="313"/>
        <end position="332"/>
    </location>
</feature>
<feature type="transmembrane region" description="Helical" evidence="2">
    <location>
        <begin position="66"/>
        <end position="84"/>
    </location>
</feature>
<feature type="transmembrane region" description="Helical" evidence="2">
    <location>
        <begin position="256"/>
        <end position="275"/>
    </location>
</feature>
<dbReference type="KEGG" id="lfv:LF543_00375"/>
<keyword evidence="2" id="KW-0472">Membrane</keyword>
<dbReference type="AlphaFoldDB" id="A0AAE6TW53"/>
<feature type="transmembrane region" description="Helical" evidence="2">
    <location>
        <begin position="90"/>
        <end position="113"/>
    </location>
</feature>
<feature type="transmembrane region" description="Helical" evidence="2">
    <location>
        <begin position="125"/>
        <end position="147"/>
    </location>
</feature>
<evidence type="ECO:0000256" key="2">
    <source>
        <dbReference type="SAM" id="Phobius"/>
    </source>
</evidence>